<dbReference type="CDD" id="cd14869">
    <property type="entry name" value="uS7_Bacteria"/>
    <property type="match status" value="1"/>
</dbReference>
<dbReference type="SUPFAM" id="SSF47973">
    <property type="entry name" value="Ribosomal protein S7"/>
    <property type="match status" value="1"/>
</dbReference>
<comment type="similarity">
    <text evidence="1 6">Belongs to the universal ribosomal protein uS7 family.</text>
</comment>
<evidence type="ECO:0000313" key="8">
    <source>
        <dbReference type="EMBL" id="MCA9391758.1"/>
    </source>
</evidence>
<keyword evidence="6" id="KW-0820">tRNA-binding</keyword>
<dbReference type="AlphaFoldDB" id="A0A955LJW3"/>
<dbReference type="InterPro" id="IPR000235">
    <property type="entry name" value="Ribosomal_uS7"/>
</dbReference>
<dbReference type="GO" id="GO:0003735">
    <property type="term" value="F:structural constituent of ribosome"/>
    <property type="evidence" value="ECO:0007669"/>
    <property type="project" value="InterPro"/>
</dbReference>
<accession>A0A955LJW3</accession>
<dbReference type="PANTHER" id="PTHR11205">
    <property type="entry name" value="RIBOSOMAL PROTEIN S7"/>
    <property type="match status" value="1"/>
</dbReference>
<comment type="caution">
    <text evidence="8">The sequence shown here is derived from an EMBL/GenBank/DDBJ whole genome shotgun (WGS) entry which is preliminary data.</text>
</comment>
<comment type="function">
    <text evidence="6">One of the primary rRNA binding proteins, it binds directly to 16S rRNA where it nucleates assembly of the head domain of the 30S subunit. Is located at the subunit interface close to the decoding center, probably blocks exit of the E-site tRNA.</text>
</comment>
<dbReference type="EMBL" id="JAGQKZ010000004">
    <property type="protein sequence ID" value="MCA9391758.1"/>
    <property type="molecule type" value="Genomic_DNA"/>
</dbReference>
<proteinExistence type="inferred from homology"/>
<protein>
    <recommendedName>
        <fullName evidence="6">Small ribosomal subunit protein uS7</fullName>
    </recommendedName>
</protein>
<dbReference type="InterPro" id="IPR036823">
    <property type="entry name" value="Ribosomal_uS7_dom_sf"/>
</dbReference>
<evidence type="ECO:0000256" key="2">
    <source>
        <dbReference type="ARBA" id="ARBA00022730"/>
    </source>
</evidence>
<dbReference type="FunFam" id="1.10.455.10:FF:000001">
    <property type="entry name" value="30S ribosomal protein S7"/>
    <property type="match status" value="1"/>
</dbReference>
<evidence type="ECO:0000256" key="3">
    <source>
        <dbReference type="ARBA" id="ARBA00022884"/>
    </source>
</evidence>
<organism evidence="8 9">
    <name type="scientific">candidate division WWE3 bacterium</name>
    <dbReference type="NCBI Taxonomy" id="2053526"/>
    <lineage>
        <taxon>Bacteria</taxon>
        <taxon>Katanobacteria</taxon>
    </lineage>
</organism>
<evidence type="ECO:0000256" key="4">
    <source>
        <dbReference type="ARBA" id="ARBA00022980"/>
    </source>
</evidence>
<sequence>MPRGGRINKNKVQPDEVYKSDRIGRFINYVMLHGKKDKAKDIVYTALEKASQKVSDEPINVFEKAMAVIRPDVEVRSRRVGGANYQIPVPVPQRRGESLAMRWLIEAARNRKGKPMADNLAEELINAYNEEGDAVKKKENVHKMAEANRAFAHFKW</sequence>
<evidence type="ECO:0000259" key="7">
    <source>
        <dbReference type="Pfam" id="PF00177"/>
    </source>
</evidence>
<reference evidence="8" key="1">
    <citation type="submission" date="2020-04" db="EMBL/GenBank/DDBJ databases">
        <authorList>
            <person name="Zhang T."/>
        </authorList>
    </citation>
    <scope>NUCLEOTIDE SEQUENCE</scope>
    <source>
        <strain evidence="8">HKST-UBA03</strain>
    </source>
</reference>
<gene>
    <name evidence="6 8" type="primary">rpsG</name>
    <name evidence="8" type="ORF">KC614_00950</name>
</gene>
<evidence type="ECO:0000313" key="9">
    <source>
        <dbReference type="Proteomes" id="UP000751518"/>
    </source>
</evidence>
<dbReference type="GO" id="GO:0015935">
    <property type="term" value="C:small ribosomal subunit"/>
    <property type="evidence" value="ECO:0007669"/>
    <property type="project" value="InterPro"/>
</dbReference>
<dbReference type="InterPro" id="IPR005717">
    <property type="entry name" value="Ribosomal_uS7_bac/org-type"/>
</dbReference>
<dbReference type="HAMAP" id="MF_00480_B">
    <property type="entry name" value="Ribosomal_uS7_B"/>
    <property type="match status" value="1"/>
</dbReference>
<dbReference type="Pfam" id="PF00177">
    <property type="entry name" value="Ribosomal_S7"/>
    <property type="match status" value="1"/>
</dbReference>
<keyword evidence="5 6" id="KW-0687">Ribonucleoprotein</keyword>
<evidence type="ECO:0000256" key="1">
    <source>
        <dbReference type="ARBA" id="ARBA00007151"/>
    </source>
</evidence>
<dbReference type="GO" id="GO:0006412">
    <property type="term" value="P:translation"/>
    <property type="evidence" value="ECO:0007669"/>
    <property type="project" value="UniProtKB-UniRule"/>
</dbReference>
<reference evidence="8" key="2">
    <citation type="journal article" date="2021" name="Microbiome">
        <title>Successional dynamics and alternative stable states in a saline activated sludge microbial community over 9 years.</title>
        <authorList>
            <person name="Wang Y."/>
            <person name="Ye J."/>
            <person name="Ju F."/>
            <person name="Liu L."/>
            <person name="Boyd J.A."/>
            <person name="Deng Y."/>
            <person name="Parks D.H."/>
            <person name="Jiang X."/>
            <person name="Yin X."/>
            <person name="Woodcroft B.J."/>
            <person name="Tyson G.W."/>
            <person name="Hugenholtz P."/>
            <person name="Polz M.F."/>
            <person name="Zhang T."/>
        </authorList>
    </citation>
    <scope>NUCLEOTIDE SEQUENCE</scope>
    <source>
        <strain evidence="8">HKST-UBA03</strain>
    </source>
</reference>
<keyword evidence="3 6" id="KW-0694">RNA-binding</keyword>
<keyword evidence="2 6" id="KW-0699">rRNA-binding</keyword>
<evidence type="ECO:0000256" key="5">
    <source>
        <dbReference type="ARBA" id="ARBA00023274"/>
    </source>
</evidence>
<keyword evidence="4 6" id="KW-0689">Ribosomal protein</keyword>
<dbReference type="Gene3D" id="1.10.455.10">
    <property type="entry name" value="Ribosomal protein S7 domain"/>
    <property type="match status" value="1"/>
</dbReference>
<dbReference type="InterPro" id="IPR023798">
    <property type="entry name" value="Ribosomal_uS7_dom"/>
</dbReference>
<comment type="subunit">
    <text evidence="6">Part of the 30S ribosomal subunit. Contacts proteins S9 and S11.</text>
</comment>
<dbReference type="GO" id="GO:0000049">
    <property type="term" value="F:tRNA binding"/>
    <property type="evidence" value="ECO:0007669"/>
    <property type="project" value="UniProtKB-UniRule"/>
</dbReference>
<dbReference type="PIRSF" id="PIRSF002122">
    <property type="entry name" value="RPS7p_RPS7a_RPS5e_RPS7o"/>
    <property type="match status" value="1"/>
</dbReference>
<dbReference type="Proteomes" id="UP000751518">
    <property type="component" value="Unassembled WGS sequence"/>
</dbReference>
<name>A0A955LJW3_UNCKA</name>
<evidence type="ECO:0000256" key="6">
    <source>
        <dbReference type="HAMAP-Rule" id="MF_00480"/>
    </source>
</evidence>
<feature type="domain" description="Small ribosomal subunit protein uS7" evidence="7">
    <location>
        <begin position="3"/>
        <end position="149"/>
    </location>
</feature>
<dbReference type="GO" id="GO:0019843">
    <property type="term" value="F:rRNA binding"/>
    <property type="evidence" value="ECO:0007669"/>
    <property type="project" value="UniProtKB-UniRule"/>
</dbReference>
<dbReference type="NCBIfam" id="TIGR01029">
    <property type="entry name" value="rpsG_bact"/>
    <property type="match status" value="1"/>
</dbReference>